<name>A0AAE0E8U2_9ROSI</name>
<sequence length="207" mass="23527">MAFLARKFPLSMYAIKIDHLSDTSHQSVCLHSHEFIRKMMKTLPSLLLFLFIFTSEANSRSLSLPQPNPSFKINATHQNQGGCSYTVTIKTSCSSTKYTRDQISLSFGDAYGYQVYAPRLDDPSSRAFERCSTDTYTINGPCTYQICYLYLYRSGYDGWKPDSVTVSGYYTKFVTFYYNTWIPGDVWYGFNYCNGGVSSDSDSKSAM</sequence>
<evidence type="ECO:0000313" key="1">
    <source>
        <dbReference type="EMBL" id="KAK3219398.1"/>
    </source>
</evidence>
<dbReference type="SUPFAM" id="SSF49723">
    <property type="entry name" value="Lipase/lipooxygenase domain (PLAT/LH2 domain)"/>
    <property type="match status" value="1"/>
</dbReference>
<dbReference type="PANTHER" id="PTHR31718">
    <property type="entry name" value="PLAT DOMAIN-CONTAINING PROTEIN"/>
    <property type="match status" value="1"/>
</dbReference>
<dbReference type="Pfam" id="PF06232">
    <property type="entry name" value="ATS3"/>
    <property type="match status" value="1"/>
</dbReference>
<reference evidence="1" key="1">
    <citation type="journal article" date="2023" name="Plant J.">
        <title>Genome sequences and population genomics provide insights into the demographic history, inbreeding, and mutation load of two 'living fossil' tree species of Dipteronia.</title>
        <authorList>
            <person name="Feng Y."/>
            <person name="Comes H.P."/>
            <person name="Chen J."/>
            <person name="Zhu S."/>
            <person name="Lu R."/>
            <person name="Zhang X."/>
            <person name="Li P."/>
            <person name="Qiu J."/>
            <person name="Olsen K.M."/>
            <person name="Qiu Y."/>
        </authorList>
    </citation>
    <scope>NUCLEOTIDE SEQUENCE</scope>
    <source>
        <strain evidence="1">NBL</strain>
    </source>
</reference>
<keyword evidence="2" id="KW-1185">Reference proteome</keyword>
<dbReference type="EMBL" id="JANJYJ010000004">
    <property type="protein sequence ID" value="KAK3219398.1"/>
    <property type="molecule type" value="Genomic_DNA"/>
</dbReference>
<dbReference type="CDD" id="cd00113">
    <property type="entry name" value="PLAT"/>
    <property type="match status" value="1"/>
</dbReference>
<proteinExistence type="predicted"/>
<dbReference type="AlphaFoldDB" id="A0AAE0E8U2"/>
<dbReference type="InterPro" id="IPR010417">
    <property type="entry name" value="Embryo-specific_ATS3"/>
</dbReference>
<evidence type="ECO:0000313" key="2">
    <source>
        <dbReference type="Proteomes" id="UP001281410"/>
    </source>
</evidence>
<gene>
    <name evidence="1" type="ORF">Dsin_013368</name>
</gene>
<dbReference type="PANTHER" id="PTHR31718:SF31">
    <property type="entry name" value="OS01G0172800 PROTEIN"/>
    <property type="match status" value="1"/>
</dbReference>
<accession>A0AAE0E8U2</accession>
<organism evidence="1 2">
    <name type="scientific">Dipteronia sinensis</name>
    <dbReference type="NCBI Taxonomy" id="43782"/>
    <lineage>
        <taxon>Eukaryota</taxon>
        <taxon>Viridiplantae</taxon>
        <taxon>Streptophyta</taxon>
        <taxon>Embryophyta</taxon>
        <taxon>Tracheophyta</taxon>
        <taxon>Spermatophyta</taxon>
        <taxon>Magnoliopsida</taxon>
        <taxon>eudicotyledons</taxon>
        <taxon>Gunneridae</taxon>
        <taxon>Pentapetalae</taxon>
        <taxon>rosids</taxon>
        <taxon>malvids</taxon>
        <taxon>Sapindales</taxon>
        <taxon>Sapindaceae</taxon>
        <taxon>Hippocastanoideae</taxon>
        <taxon>Acereae</taxon>
        <taxon>Dipteronia</taxon>
    </lineage>
</organism>
<protein>
    <submittedName>
        <fullName evidence="1">Uncharacterized protein</fullName>
    </submittedName>
</protein>
<dbReference type="Gene3D" id="2.60.60.20">
    <property type="entry name" value="PLAT/LH2 domain"/>
    <property type="match status" value="1"/>
</dbReference>
<dbReference type="InterPro" id="IPR036392">
    <property type="entry name" value="PLAT/LH2_dom_sf"/>
</dbReference>
<comment type="caution">
    <text evidence="1">The sequence shown here is derived from an EMBL/GenBank/DDBJ whole genome shotgun (WGS) entry which is preliminary data.</text>
</comment>
<dbReference type="Proteomes" id="UP001281410">
    <property type="component" value="Unassembled WGS sequence"/>
</dbReference>